<name>A0A8J5K4U1_HOMAM</name>
<feature type="compositionally biased region" description="Basic and acidic residues" evidence="1">
    <location>
        <begin position="138"/>
        <end position="158"/>
    </location>
</feature>
<comment type="caution">
    <text evidence="2">The sequence shown here is derived from an EMBL/GenBank/DDBJ whole genome shotgun (WGS) entry which is preliminary data.</text>
</comment>
<reference evidence="2" key="1">
    <citation type="journal article" date="2021" name="Sci. Adv.">
        <title>The American lobster genome reveals insights on longevity, neural, and immune adaptations.</title>
        <authorList>
            <person name="Polinski J.M."/>
            <person name="Zimin A.V."/>
            <person name="Clark K.F."/>
            <person name="Kohn A.B."/>
            <person name="Sadowski N."/>
            <person name="Timp W."/>
            <person name="Ptitsyn A."/>
            <person name="Khanna P."/>
            <person name="Romanova D.Y."/>
            <person name="Williams P."/>
            <person name="Greenwood S.J."/>
            <person name="Moroz L.L."/>
            <person name="Walt D.R."/>
            <person name="Bodnar A.G."/>
        </authorList>
    </citation>
    <scope>NUCLEOTIDE SEQUENCE</scope>
    <source>
        <strain evidence="2">GMGI-L3</strain>
    </source>
</reference>
<dbReference type="Proteomes" id="UP000747542">
    <property type="component" value="Unassembled WGS sequence"/>
</dbReference>
<evidence type="ECO:0000256" key="1">
    <source>
        <dbReference type="SAM" id="MobiDB-lite"/>
    </source>
</evidence>
<evidence type="ECO:0000313" key="2">
    <source>
        <dbReference type="EMBL" id="KAG7167050.1"/>
    </source>
</evidence>
<dbReference type="EMBL" id="JAHLQT010021845">
    <property type="protein sequence ID" value="KAG7167050.1"/>
    <property type="molecule type" value="Genomic_DNA"/>
</dbReference>
<feature type="compositionally biased region" description="Basic residues" evidence="1">
    <location>
        <begin position="259"/>
        <end position="276"/>
    </location>
</feature>
<keyword evidence="3" id="KW-1185">Reference proteome</keyword>
<feature type="compositionally biased region" description="Basic residues" evidence="1">
    <location>
        <begin position="348"/>
        <end position="373"/>
    </location>
</feature>
<feature type="region of interest" description="Disordered" evidence="1">
    <location>
        <begin position="65"/>
        <end position="84"/>
    </location>
</feature>
<sequence>MFTTITQHYTSTCTAQHHVHHSTIFTTTTQQYVQQHFSTLGSIKVDAVDFLPPLCGFAGEESLLPGSPDAPYDPNSRVPSAADNLSTTADDLFRQVDRLNGLVNSALPTLDGGLTPSLQIPPPPDSSVTFPVEVAASGERDSRVEADHSHLLRPEIPRTESPVGSATQDSVSYSYEEDLNAVTDETEERNGYHYEEYEYDPNDYEEYGDEYTYEYYDYDNTRRKRQHNRNNIQNDVNAVNGTNYSVHEDTENSASSNVKKQKTRNRTGKTIKIKKTPKQDNSRLSSEKKSRHNISAPHDGSPSLRTRRLNSASKRNTLKTPKSSSTNLSSEISIDKMDRIINRAKLLRKRQQMSRRRKDIIHPLRRSSHKSGRSKREAMFHFRKFSAKDITWI</sequence>
<feature type="region of interest" description="Disordered" evidence="1">
    <location>
        <begin position="135"/>
        <end position="170"/>
    </location>
</feature>
<feature type="compositionally biased region" description="Basic and acidic residues" evidence="1">
    <location>
        <begin position="277"/>
        <end position="288"/>
    </location>
</feature>
<dbReference type="GO" id="GO:0005581">
    <property type="term" value="C:collagen trimer"/>
    <property type="evidence" value="ECO:0007669"/>
    <property type="project" value="UniProtKB-KW"/>
</dbReference>
<feature type="compositionally biased region" description="Polar residues" evidence="1">
    <location>
        <begin position="309"/>
        <end position="322"/>
    </location>
</feature>
<evidence type="ECO:0000313" key="3">
    <source>
        <dbReference type="Proteomes" id="UP000747542"/>
    </source>
</evidence>
<feature type="region of interest" description="Disordered" evidence="1">
    <location>
        <begin position="348"/>
        <end position="376"/>
    </location>
</feature>
<gene>
    <name evidence="2" type="ORF">Hamer_G005370</name>
</gene>
<proteinExistence type="predicted"/>
<dbReference type="AlphaFoldDB" id="A0A8J5K4U1"/>
<feature type="region of interest" description="Disordered" evidence="1">
    <location>
        <begin position="246"/>
        <end position="331"/>
    </location>
</feature>
<organism evidence="2 3">
    <name type="scientific">Homarus americanus</name>
    <name type="common">American lobster</name>
    <dbReference type="NCBI Taxonomy" id="6706"/>
    <lineage>
        <taxon>Eukaryota</taxon>
        <taxon>Metazoa</taxon>
        <taxon>Ecdysozoa</taxon>
        <taxon>Arthropoda</taxon>
        <taxon>Crustacea</taxon>
        <taxon>Multicrustacea</taxon>
        <taxon>Malacostraca</taxon>
        <taxon>Eumalacostraca</taxon>
        <taxon>Eucarida</taxon>
        <taxon>Decapoda</taxon>
        <taxon>Pleocyemata</taxon>
        <taxon>Astacidea</taxon>
        <taxon>Nephropoidea</taxon>
        <taxon>Nephropidae</taxon>
        <taxon>Homarus</taxon>
    </lineage>
</organism>
<keyword evidence="2" id="KW-0176">Collagen</keyword>
<accession>A0A8J5K4U1</accession>
<protein>
    <submittedName>
        <fullName evidence="2">Putative collagen alpha-1(V) chain-like</fullName>
    </submittedName>
</protein>